<dbReference type="PANTHER" id="PTHR30363:SF44">
    <property type="entry name" value="AGA OPERON TRANSCRIPTIONAL REPRESSOR-RELATED"/>
    <property type="match status" value="1"/>
</dbReference>
<keyword evidence="6" id="KW-1185">Reference proteome</keyword>
<dbReference type="SUPFAM" id="SSF46785">
    <property type="entry name" value="Winged helix' DNA-binding domain"/>
    <property type="match status" value="1"/>
</dbReference>
<dbReference type="InterPro" id="IPR018356">
    <property type="entry name" value="Tscrpt_reg_HTH_DeoR_CS"/>
</dbReference>
<dbReference type="SMART" id="SM01134">
    <property type="entry name" value="DeoRC"/>
    <property type="match status" value="1"/>
</dbReference>
<evidence type="ECO:0000256" key="2">
    <source>
        <dbReference type="ARBA" id="ARBA00023125"/>
    </source>
</evidence>
<dbReference type="InterPro" id="IPR036390">
    <property type="entry name" value="WH_DNA-bd_sf"/>
</dbReference>
<dbReference type="SMART" id="SM00420">
    <property type="entry name" value="HTH_DEOR"/>
    <property type="match status" value="1"/>
</dbReference>
<evidence type="ECO:0000256" key="3">
    <source>
        <dbReference type="ARBA" id="ARBA00023163"/>
    </source>
</evidence>
<evidence type="ECO:0000259" key="4">
    <source>
        <dbReference type="PROSITE" id="PS51000"/>
    </source>
</evidence>
<dbReference type="InterPro" id="IPR050313">
    <property type="entry name" value="Carb_Metab_HTH_regulators"/>
</dbReference>
<sequence length="262" mass="27429">MPAAPSKKRSDRMMALLELLRERGPLTLAYLARTLEASAATIRRDVAQLAEQGLLERTHGGVRPLSGGSELPIRLRDGQHHEAKRAIAELVATLIPQGRHALALTGGSTTAAVLRALGSRHDLTIITNSLSIGLAAAEMGQSRVLIAGGVLRRNSLELVGPLAEATMKLVNVGTAVVGADGCSVEGGLTTHDETEARTNQLMIERADRVIAAVDSSKLGTVTLAKLVDLKDVDILVTDDRAPARALAELRGTGVEVLVAGTG</sequence>
<dbReference type="Gene3D" id="3.40.50.1360">
    <property type="match status" value="1"/>
</dbReference>
<dbReference type="PANTHER" id="PTHR30363">
    <property type="entry name" value="HTH-TYPE TRANSCRIPTIONAL REGULATOR SRLR-RELATED"/>
    <property type="match status" value="1"/>
</dbReference>
<dbReference type="PRINTS" id="PR00037">
    <property type="entry name" value="HTHLACR"/>
</dbReference>
<dbReference type="InterPro" id="IPR001034">
    <property type="entry name" value="DeoR_HTH"/>
</dbReference>
<dbReference type="SUPFAM" id="SSF100950">
    <property type="entry name" value="NagB/RpiA/CoA transferase-like"/>
    <property type="match status" value="1"/>
</dbReference>
<organism evidence="5 6">
    <name type="scientific">Tessaracoccus oleiagri</name>
    <dbReference type="NCBI Taxonomy" id="686624"/>
    <lineage>
        <taxon>Bacteria</taxon>
        <taxon>Bacillati</taxon>
        <taxon>Actinomycetota</taxon>
        <taxon>Actinomycetes</taxon>
        <taxon>Propionibacteriales</taxon>
        <taxon>Propionibacteriaceae</taxon>
        <taxon>Tessaracoccus</taxon>
    </lineage>
</organism>
<dbReference type="EMBL" id="FNGP01000003">
    <property type="protein sequence ID" value="SDL57685.1"/>
    <property type="molecule type" value="Genomic_DNA"/>
</dbReference>
<dbReference type="STRING" id="686624.SAMN04488242_2070"/>
<evidence type="ECO:0000256" key="1">
    <source>
        <dbReference type="ARBA" id="ARBA00023015"/>
    </source>
</evidence>
<evidence type="ECO:0000313" key="6">
    <source>
        <dbReference type="Proteomes" id="UP000199475"/>
    </source>
</evidence>
<name>A0A1G9L7Y3_9ACTN</name>
<dbReference type="Proteomes" id="UP000199475">
    <property type="component" value="Unassembled WGS sequence"/>
</dbReference>
<dbReference type="GO" id="GO:0003677">
    <property type="term" value="F:DNA binding"/>
    <property type="evidence" value="ECO:0007669"/>
    <property type="project" value="UniProtKB-KW"/>
</dbReference>
<dbReference type="Gene3D" id="1.10.10.10">
    <property type="entry name" value="Winged helix-like DNA-binding domain superfamily/Winged helix DNA-binding domain"/>
    <property type="match status" value="1"/>
</dbReference>
<keyword evidence="1" id="KW-0805">Transcription regulation</keyword>
<dbReference type="GO" id="GO:0003700">
    <property type="term" value="F:DNA-binding transcription factor activity"/>
    <property type="evidence" value="ECO:0007669"/>
    <property type="project" value="InterPro"/>
</dbReference>
<keyword evidence="2" id="KW-0238">DNA-binding</keyword>
<keyword evidence="3" id="KW-0804">Transcription</keyword>
<evidence type="ECO:0000313" key="5">
    <source>
        <dbReference type="EMBL" id="SDL57685.1"/>
    </source>
</evidence>
<dbReference type="PROSITE" id="PS00894">
    <property type="entry name" value="HTH_DEOR_1"/>
    <property type="match status" value="1"/>
</dbReference>
<proteinExistence type="predicted"/>
<dbReference type="InterPro" id="IPR037171">
    <property type="entry name" value="NagB/RpiA_transferase-like"/>
</dbReference>
<protein>
    <submittedName>
        <fullName evidence="5">Transcriptional regulator, DeoR family</fullName>
    </submittedName>
</protein>
<gene>
    <name evidence="5" type="ORF">SAMN04488242_2070</name>
</gene>
<reference evidence="5 6" key="1">
    <citation type="submission" date="2016-10" db="EMBL/GenBank/DDBJ databases">
        <authorList>
            <person name="de Groot N.N."/>
        </authorList>
    </citation>
    <scope>NUCLEOTIDE SEQUENCE [LARGE SCALE GENOMIC DNA]</scope>
    <source>
        <strain evidence="5 6">CGMCC 1.9159</strain>
    </source>
</reference>
<dbReference type="PROSITE" id="PS51000">
    <property type="entry name" value="HTH_DEOR_2"/>
    <property type="match status" value="1"/>
</dbReference>
<dbReference type="Pfam" id="PF00455">
    <property type="entry name" value="DeoRC"/>
    <property type="match status" value="1"/>
</dbReference>
<dbReference type="InterPro" id="IPR036388">
    <property type="entry name" value="WH-like_DNA-bd_sf"/>
</dbReference>
<accession>A0A1G9L7Y3</accession>
<dbReference type="InterPro" id="IPR014036">
    <property type="entry name" value="DeoR-like_C"/>
</dbReference>
<feature type="domain" description="HTH deoR-type" evidence="4">
    <location>
        <begin position="9"/>
        <end position="64"/>
    </location>
</feature>
<dbReference type="Pfam" id="PF08220">
    <property type="entry name" value="HTH_DeoR"/>
    <property type="match status" value="1"/>
</dbReference>
<dbReference type="AlphaFoldDB" id="A0A1G9L7Y3"/>